<feature type="domain" description="HipA-like C-terminal" evidence="4">
    <location>
        <begin position="162"/>
        <end position="376"/>
    </location>
</feature>
<keyword evidence="3" id="KW-0418">Kinase</keyword>
<comment type="similarity">
    <text evidence="1">Belongs to the HipA Ser/Thr kinase family.</text>
</comment>
<keyword evidence="6" id="KW-1185">Reference proteome</keyword>
<accession>A0ABT7WM57</accession>
<dbReference type="EMBL" id="JAUDZE010000001">
    <property type="protein sequence ID" value="MDN0013762.1"/>
    <property type="molecule type" value="Genomic_DNA"/>
</dbReference>
<sequence length="407" mass="47230">MKQTIYVYIQIPNRNEFTVLGRLSVENGKGEFTYSPNYPVDWVPDEILYPLVRGKTYPVRENRGVPNFIMDIVPDAWGQSVLKRIFAKEKDTDWSVIDYLLYSNNSDRFGALCVGSIRKVTQKAVTENFQDFVKLDEFLDFANAIRTGEEIKKINLALAQTTSLGGARPKITLYDDKKLYLAKPKDINDPVNIPRVEYACLSFAKKKGFNVVNHDLLSIQHHGHLKNILVLERFDREYDETAGNFIRYPMLSGLTLLHAEWGTTDHGRWSYPLLANEMLRKKIAIKDIHELYRRMLFNALIGNDDDHLKNHAFIYRNKNWHLAPLFDVVPQVAYKPQTLAMTIGTYGNKISRDNLLSSSAHFKIDPRDAENMLDEVLGWKDELKEHYREYLSENDFEHIWNLIPEIS</sequence>
<protein>
    <submittedName>
        <fullName evidence="5">HipA domain-containing protein</fullName>
    </submittedName>
</protein>
<organism evidence="5 6">
    <name type="scientific">Acinetobacter thutiue</name>
    <dbReference type="NCBI Taxonomy" id="2998078"/>
    <lineage>
        <taxon>Bacteria</taxon>
        <taxon>Pseudomonadati</taxon>
        <taxon>Pseudomonadota</taxon>
        <taxon>Gammaproteobacteria</taxon>
        <taxon>Moraxellales</taxon>
        <taxon>Moraxellaceae</taxon>
        <taxon>Acinetobacter</taxon>
    </lineage>
</organism>
<dbReference type="Pfam" id="PF07804">
    <property type="entry name" value="HipA_C"/>
    <property type="match status" value="1"/>
</dbReference>
<dbReference type="RefSeq" id="WP_267979991.1">
    <property type="nucleotide sequence ID" value="NZ_JAPQKF010000001.1"/>
</dbReference>
<name>A0ABT7WM57_9GAMM</name>
<dbReference type="PANTHER" id="PTHR37419:SF8">
    <property type="entry name" value="TOXIN YJJJ"/>
    <property type="match status" value="1"/>
</dbReference>
<dbReference type="InterPro" id="IPR012893">
    <property type="entry name" value="HipA-like_C"/>
</dbReference>
<dbReference type="Gene3D" id="1.10.1070.20">
    <property type="match status" value="1"/>
</dbReference>
<keyword evidence="2" id="KW-0808">Transferase</keyword>
<dbReference type="InterPro" id="IPR052028">
    <property type="entry name" value="HipA_Ser/Thr_kinase"/>
</dbReference>
<dbReference type="Proteomes" id="UP001168524">
    <property type="component" value="Unassembled WGS sequence"/>
</dbReference>
<evidence type="ECO:0000256" key="3">
    <source>
        <dbReference type="ARBA" id="ARBA00022777"/>
    </source>
</evidence>
<comment type="caution">
    <text evidence="5">The sequence shown here is derived from an EMBL/GenBank/DDBJ whole genome shotgun (WGS) entry which is preliminary data.</text>
</comment>
<evidence type="ECO:0000313" key="6">
    <source>
        <dbReference type="Proteomes" id="UP001168524"/>
    </source>
</evidence>
<evidence type="ECO:0000256" key="2">
    <source>
        <dbReference type="ARBA" id="ARBA00022679"/>
    </source>
</evidence>
<gene>
    <name evidence="5" type="ORF">QTA56_05825</name>
</gene>
<dbReference type="PANTHER" id="PTHR37419">
    <property type="entry name" value="SERINE/THREONINE-PROTEIN KINASE TOXIN HIPA"/>
    <property type="match status" value="1"/>
</dbReference>
<evidence type="ECO:0000259" key="4">
    <source>
        <dbReference type="Pfam" id="PF07804"/>
    </source>
</evidence>
<evidence type="ECO:0000256" key="1">
    <source>
        <dbReference type="ARBA" id="ARBA00010164"/>
    </source>
</evidence>
<proteinExistence type="inferred from homology"/>
<evidence type="ECO:0000313" key="5">
    <source>
        <dbReference type="EMBL" id="MDN0013762.1"/>
    </source>
</evidence>
<reference evidence="5" key="1">
    <citation type="submission" date="2023-06" db="EMBL/GenBank/DDBJ databases">
        <title>Two novel species of Acinetobacter isolated from motorbike repairing workshop in Vietnam.</title>
        <authorList>
            <person name="Le N.T.T."/>
        </authorList>
    </citation>
    <scope>NUCLEOTIDE SEQUENCE</scope>
    <source>
        <strain evidence="5">VNH17</strain>
    </source>
</reference>